<dbReference type="PRINTS" id="PR00463">
    <property type="entry name" value="EP450I"/>
</dbReference>
<dbReference type="GO" id="GO:0004497">
    <property type="term" value="F:monooxygenase activity"/>
    <property type="evidence" value="ECO:0007669"/>
    <property type="project" value="UniProtKB-KW"/>
</dbReference>
<dbReference type="Proteomes" id="UP001152087">
    <property type="component" value="Unassembled WGS sequence"/>
</dbReference>
<reference evidence="7" key="1">
    <citation type="submission" date="2022-09" db="EMBL/GenBank/DDBJ databases">
        <title>Fusarium specimens isolated from Avocado Roots.</title>
        <authorList>
            <person name="Stajich J."/>
            <person name="Roper C."/>
            <person name="Heimlech-Rivalta G."/>
        </authorList>
    </citation>
    <scope>NUCLEOTIDE SEQUENCE</scope>
    <source>
        <strain evidence="7">A02</strain>
    </source>
</reference>
<dbReference type="GO" id="GO:0005506">
    <property type="term" value="F:iron ion binding"/>
    <property type="evidence" value="ECO:0007669"/>
    <property type="project" value="InterPro"/>
</dbReference>
<evidence type="ECO:0000256" key="3">
    <source>
        <dbReference type="ARBA" id="ARBA00023002"/>
    </source>
</evidence>
<dbReference type="GO" id="GO:0016705">
    <property type="term" value="F:oxidoreductase activity, acting on paired donors, with incorporation or reduction of molecular oxygen"/>
    <property type="evidence" value="ECO:0007669"/>
    <property type="project" value="InterPro"/>
</dbReference>
<comment type="similarity">
    <text evidence="1">Belongs to the cytochrome P450 family.</text>
</comment>
<dbReference type="InterPro" id="IPR001128">
    <property type="entry name" value="Cyt_P450"/>
</dbReference>
<keyword evidence="2" id="KW-0479">Metal-binding</keyword>
<keyword evidence="3" id="KW-0560">Oxidoreductase</keyword>
<comment type="caution">
    <text evidence="7">The sequence shown here is derived from an EMBL/GenBank/DDBJ whole genome shotgun (WGS) entry which is preliminary data.</text>
</comment>
<organism evidence="7 8">
    <name type="scientific">Fusarium falciforme</name>
    <dbReference type="NCBI Taxonomy" id="195108"/>
    <lineage>
        <taxon>Eukaryota</taxon>
        <taxon>Fungi</taxon>
        <taxon>Dikarya</taxon>
        <taxon>Ascomycota</taxon>
        <taxon>Pezizomycotina</taxon>
        <taxon>Sordariomycetes</taxon>
        <taxon>Hypocreomycetidae</taxon>
        <taxon>Hypocreales</taxon>
        <taxon>Nectriaceae</taxon>
        <taxon>Fusarium</taxon>
        <taxon>Fusarium solani species complex</taxon>
    </lineage>
</organism>
<gene>
    <name evidence="7" type="ORF">NW755_014037</name>
</gene>
<dbReference type="SUPFAM" id="SSF48264">
    <property type="entry name" value="Cytochrome P450"/>
    <property type="match status" value="1"/>
</dbReference>
<sequence length="408" mass="46978">MPNVTDSVEAVPWWYAVKRQGALPVMFLVVLLLASHYAITKWKRPPHPPGPKGHPLLGMTFLMPKERPWVHYTEWARTYGKLMHFRLGGMHVIVVSSGRIAKEMLHHRYKKYSSRPPSVVGQIVTRNMRSVLLPYGDHLKRVRRHYTKFISASKCDGYLPVQQNEAIASIVDIAKSPDDFALSITRYSVSSARSIAFGKRVESTGDPFARDVHRVITQFAEIMTPGKYMVDFVPALQLLPRFLRPWMDHLEAYRDWETEFFLQEYRQALKDAEKYPNRPSLARDINEERKALGETDDTSELQAAQTCMEILGTGSDTISGSIRALVHACLAYPDVLKKAHEELDRVIGRDRFPTWEDEPNLPYIRAMIKEQHRWRTIAPLSFAHYASEDDVIDNYYIPKGSLVQINTW</sequence>
<name>A0A9W8UV06_9HYPO</name>
<evidence type="ECO:0000256" key="6">
    <source>
        <dbReference type="SAM" id="Phobius"/>
    </source>
</evidence>
<dbReference type="InterPro" id="IPR002401">
    <property type="entry name" value="Cyt_P450_E_grp-I"/>
</dbReference>
<dbReference type="PANTHER" id="PTHR46300">
    <property type="entry name" value="P450, PUTATIVE (EUROFUNG)-RELATED-RELATED"/>
    <property type="match status" value="1"/>
</dbReference>
<evidence type="ECO:0000256" key="4">
    <source>
        <dbReference type="ARBA" id="ARBA00023004"/>
    </source>
</evidence>
<feature type="transmembrane region" description="Helical" evidence="6">
    <location>
        <begin position="20"/>
        <end position="39"/>
    </location>
</feature>
<dbReference type="EMBL" id="JAOQAV010000126">
    <property type="protein sequence ID" value="KAJ4177135.1"/>
    <property type="molecule type" value="Genomic_DNA"/>
</dbReference>
<evidence type="ECO:0000313" key="7">
    <source>
        <dbReference type="EMBL" id="KAJ4177135.1"/>
    </source>
</evidence>
<evidence type="ECO:0000256" key="2">
    <source>
        <dbReference type="ARBA" id="ARBA00022723"/>
    </source>
</evidence>
<evidence type="ECO:0000313" key="8">
    <source>
        <dbReference type="Proteomes" id="UP001152087"/>
    </source>
</evidence>
<dbReference type="Gene3D" id="1.10.630.10">
    <property type="entry name" value="Cytochrome P450"/>
    <property type="match status" value="1"/>
</dbReference>
<proteinExistence type="inferred from homology"/>
<protein>
    <recommendedName>
        <fullName evidence="9">Cytochrome P450</fullName>
    </recommendedName>
</protein>
<keyword evidence="5" id="KW-0503">Monooxygenase</keyword>
<dbReference type="InterPro" id="IPR050364">
    <property type="entry name" value="Cytochrome_P450_fung"/>
</dbReference>
<evidence type="ECO:0008006" key="9">
    <source>
        <dbReference type="Google" id="ProtNLM"/>
    </source>
</evidence>
<keyword evidence="6" id="KW-0812">Transmembrane</keyword>
<evidence type="ECO:0000256" key="1">
    <source>
        <dbReference type="ARBA" id="ARBA00010617"/>
    </source>
</evidence>
<keyword evidence="4" id="KW-0408">Iron</keyword>
<dbReference type="GO" id="GO:0020037">
    <property type="term" value="F:heme binding"/>
    <property type="evidence" value="ECO:0007669"/>
    <property type="project" value="InterPro"/>
</dbReference>
<dbReference type="AlphaFoldDB" id="A0A9W8UV06"/>
<keyword evidence="6" id="KW-1133">Transmembrane helix</keyword>
<dbReference type="InterPro" id="IPR036396">
    <property type="entry name" value="Cyt_P450_sf"/>
</dbReference>
<keyword evidence="6" id="KW-0472">Membrane</keyword>
<keyword evidence="8" id="KW-1185">Reference proteome</keyword>
<dbReference type="PANTHER" id="PTHR46300:SF2">
    <property type="entry name" value="CYTOCHROME P450 MONOOXYGENASE ALNH-RELATED"/>
    <property type="match status" value="1"/>
</dbReference>
<accession>A0A9W8UV06</accession>
<evidence type="ECO:0000256" key="5">
    <source>
        <dbReference type="ARBA" id="ARBA00023033"/>
    </source>
</evidence>
<dbReference type="Pfam" id="PF00067">
    <property type="entry name" value="p450"/>
    <property type="match status" value="1"/>
</dbReference>